<feature type="compositionally biased region" description="Acidic residues" evidence="11">
    <location>
        <begin position="880"/>
        <end position="898"/>
    </location>
</feature>
<dbReference type="SUPFAM" id="SSF57667">
    <property type="entry name" value="beta-beta-alpha zinc fingers"/>
    <property type="match status" value="7"/>
</dbReference>
<evidence type="ECO:0000256" key="4">
    <source>
        <dbReference type="ARBA" id="ARBA00022771"/>
    </source>
</evidence>
<comment type="subcellular location">
    <subcellularLocation>
        <location evidence="1">Nucleus</location>
    </subcellularLocation>
</comment>
<dbReference type="EMBL" id="CACVKT020007640">
    <property type="protein sequence ID" value="CAC5409157.1"/>
    <property type="molecule type" value="Genomic_DNA"/>
</dbReference>
<feature type="region of interest" description="Disordered" evidence="11">
    <location>
        <begin position="880"/>
        <end position="910"/>
    </location>
</feature>
<gene>
    <name evidence="13" type="ORF">MCOR_42482</name>
</gene>
<keyword evidence="7" id="KW-0238">DNA-binding</keyword>
<dbReference type="SMART" id="SM00355">
    <property type="entry name" value="ZnF_C2H2"/>
    <property type="match status" value="19"/>
</dbReference>
<dbReference type="Proteomes" id="UP000507470">
    <property type="component" value="Unassembled WGS sequence"/>
</dbReference>
<evidence type="ECO:0000256" key="6">
    <source>
        <dbReference type="ARBA" id="ARBA00023015"/>
    </source>
</evidence>
<feature type="domain" description="C2H2-type" evidence="12">
    <location>
        <begin position="1023"/>
        <end position="1050"/>
    </location>
</feature>
<evidence type="ECO:0000256" key="2">
    <source>
        <dbReference type="ARBA" id="ARBA00022723"/>
    </source>
</evidence>
<protein>
    <recommendedName>
        <fullName evidence="12">C2H2-type domain-containing protein</fullName>
    </recommendedName>
</protein>
<dbReference type="PANTHER" id="PTHR24381">
    <property type="entry name" value="ZINC FINGER PROTEIN"/>
    <property type="match status" value="1"/>
</dbReference>
<name>A0A6J8DN34_MYTCO</name>
<keyword evidence="2" id="KW-0479">Metal-binding</keyword>
<evidence type="ECO:0000256" key="3">
    <source>
        <dbReference type="ARBA" id="ARBA00022737"/>
    </source>
</evidence>
<evidence type="ECO:0000256" key="5">
    <source>
        <dbReference type="ARBA" id="ARBA00022833"/>
    </source>
</evidence>
<feature type="domain" description="C2H2-type" evidence="12">
    <location>
        <begin position="1135"/>
        <end position="1163"/>
    </location>
</feature>
<dbReference type="PROSITE" id="PS00028">
    <property type="entry name" value="ZINC_FINGER_C2H2_1"/>
    <property type="match status" value="4"/>
</dbReference>
<feature type="domain" description="C2H2-type" evidence="12">
    <location>
        <begin position="1254"/>
        <end position="1281"/>
    </location>
</feature>
<dbReference type="PROSITE" id="PS50157">
    <property type="entry name" value="ZINC_FINGER_C2H2_2"/>
    <property type="match status" value="11"/>
</dbReference>
<keyword evidence="8" id="KW-0804">Transcription</keyword>
<feature type="domain" description="C2H2-type" evidence="12">
    <location>
        <begin position="209"/>
        <end position="231"/>
    </location>
</feature>
<keyword evidence="14" id="KW-1185">Reference proteome</keyword>
<evidence type="ECO:0000256" key="1">
    <source>
        <dbReference type="ARBA" id="ARBA00004123"/>
    </source>
</evidence>
<organism evidence="13 14">
    <name type="scientific">Mytilus coruscus</name>
    <name type="common">Sea mussel</name>
    <dbReference type="NCBI Taxonomy" id="42192"/>
    <lineage>
        <taxon>Eukaryota</taxon>
        <taxon>Metazoa</taxon>
        <taxon>Spiralia</taxon>
        <taxon>Lophotrochozoa</taxon>
        <taxon>Mollusca</taxon>
        <taxon>Bivalvia</taxon>
        <taxon>Autobranchia</taxon>
        <taxon>Pteriomorphia</taxon>
        <taxon>Mytilida</taxon>
        <taxon>Mytiloidea</taxon>
        <taxon>Mytilidae</taxon>
        <taxon>Mytilinae</taxon>
        <taxon>Mytilus</taxon>
    </lineage>
</organism>
<dbReference type="FunFam" id="3.30.160.60:FF:000065">
    <property type="entry name" value="B-cell CLL/lymphoma 6, member B"/>
    <property type="match status" value="1"/>
</dbReference>
<evidence type="ECO:0000313" key="14">
    <source>
        <dbReference type="Proteomes" id="UP000507470"/>
    </source>
</evidence>
<feature type="domain" description="C2H2-type" evidence="12">
    <location>
        <begin position="152"/>
        <end position="180"/>
    </location>
</feature>
<dbReference type="PANTHER" id="PTHR24381:SF393">
    <property type="entry name" value="CHROMATIN-LINKED ADAPTOR FOR MSL PROTEINS, ISOFORM B"/>
    <property type="match status" value="1"/>
</dbReference>
<keyword evidence="6" id="KW-0805">Transcription regulation</keyword>
<feature type="domain" description="C2H2-type" evidence="12">
    <location>
        <begin position="1344"/>
        <end position="1367"/>
    </location>
</feature>
<feature type="domain" description="C2H2-type" evidence="12">
    <location>
        <begin position="1079"/>
        <end position="1106"/>
    </location>
</feature>
<dbReference type="FunFam" id="3.30.160.60:FF:000325">
    <property type="entry name" value="ZFP90 zinc finger protein"/>
    <property type="match status" value="1"/>
</dbReference>
<feature type="compositionally biased region" description="Polar residues" evidence="11">
    <location>
        <begin position="652"/>
        <end position="666"/>
    </location>
</feature>
<feature type="domain" description="C2H2-type" evidence="12">
    <location>
        <begin position="181"/>
        <end position="208"/>
    </location>
</feature>
<evidence type="ECO:0000256" key="11">
    <source>
        <dbReference type="SAM" id="MobiDB-lite"/>
    </source>
</evidence>
<evidence type="ECO:0000259" key="12">
    <source>
        <dbReference type="PROSITE" id="PS50157"/>
    </source>
</evidence>
<reference evidence="13 14" key="1">
    <citation type="submission" date="2020-06" db="EMBL/GenBank/DDBJ databases">
        <authorList>
            <person name="Li R."/>
            <person name="Bekaert M."/>
        </authorList>
    </citation>
    <scope>NUCLEOTIDE SEQUENCE [LARGE SCALE GENOMIC DNA]</scope>
    <source>
        <strain evidence="14">wild</strain>
    </source>
</reference>
<feature type="domain" description="C2H2-type" evidence="12">
    <location>
        <begin position="536"/>
        <end position="563"/>
    </location>
</feature>
<dbReference type="GO" id="GO:0000977">
    <property type="term" value="F:RNA polymerase II transcription regulatory region sequence-specific DNA binding"/>
    <property type="evidence" value="ECO:0007669"/>
    <property type="project" value="TreeGrafter"/>
</dbReference>
<keyword evidence="5" id="KW-0862">Zinc</keyword>
<dbReference type="OrthoDB" id="3561125at2759"/>
<dbReference type="GO" id="GO:0008270">
    <property type="term" value="F:zinc ion binding"/>
    <property type="evidence" value="ECO:0007669"/>
    <property type="project" value="UniProtKB-KW"/>
</dbReference>
<keyword evidence="3" id="KW-0677">Repeat</keyword>
<dbReference type="InterPro" id="IPR036236">
    <property type="entry name" value="Znf_C2H2_sf"/>
</dbReference>
<proteinExistence type="predicted"/>
<dbReference type="Pfam" id="PF00096">
    <property type="entry name" value="zf-C2H2"/>
    <property type="match status" value="3"/>
</dbReference>
<dbReference type="GO" id="GO:0000981">
    <property type="term" value="F:DNA-binding transcription factor activity, RNA polymerase II-specific"/>
    <property type="evidence" value="ECO:0007669"/>
    <property type="project" value="TreeGrafter"/>
</dbReference>
<evidence type="ECO:0000313" key="13">
    <source>
        <dbReference type="EMBL" id="CAC5409157.1"/>
    </source>
</evidence>
<evidence type="ECO:0000256" key="10">
    <source>
        <dbReference type="PROSITE-ProRule" id="PRU00042"/>
    </source>
</evidence>
<feature type="region of interest" description="Disordered" evidence="11">
    <location>
        <begin position="647"/>
        <end position="666"/>
    </location>
</feature>
<accession>A0A6J8DN34</accession>
<dbReference type="InterPro" id="IPR013087">
    <property type="entry name" value="Znf_C2H2_type"/>
</dbReference>
<feature type="domain" description="C2H2-type" evidence="12">
    <location>
        <begin position="1107"/>
        <end position="1134"/>
    </location>
</feature>
<dbReference type="GO" id="GO:0005634">
    <property type="term" value="C:nucleus"/>
    <property type="evidence" value="ECO:0007669"/>
    <property type="project" value="UniProtKB-SubCell"/>
</dbReference>
<feature type="region of interest" description="Disordered" evidence="11">
    <location>
        <begin position="805"/>
        <end position="827"/>
    </location>
</feature>
<keyword evidence="9" id="KW-0539">Nucleus</keyword>
<keyword evidence="4 10" id="KW-0863">Zinc-finger</keyword>
<evidence type="ECO:0000256" key="8">
    <source>
        <dbReference type="ARBA" id="ARBA00023163"/>
    </source>
</evidence>
<dbReference type="Gene3D" id="3.30.160.60">
    <property type="entry name" value="Classic Zinc Finger"/>
    <property type="match status" value="7"/>
</dbReference>
<evidence type="ECO:0000256" key="7">
    <source>
        <dbReference type="ARBA" id="ARBA00023125"/>
    </source>
</evidence>
<evidence type="ECO:0000256" key="9">
    <source>
        <dbReference type="ARBA" id="ARBA00023242"/>
    </source>
</evidence>
<feature type="domain" description="C2H2-type" evidence="12">
    <location>
        <begin position="1190"/>
        <end position="1217"/>
    </location>
</feature>
<sequence length="1385" mass="157735">MMSCSGSHLQAVSSLTGIVQPSLLSDKNSESQQFTSSPNLSQLQEVVNQVQKSQNHDSSLEVKMSDPVITLYTSKNVQSPQKLVEQLAKEKGFMNSPIIIVENISKVTSSSSMTTPTTSTSQSPPNLYVSMPTPELSAQTSQSSLLTSQEVHKCEECDYSSHNKHYLKQHVDLVHCASRPFKCPFCNYAGKRSHSLREHLMVHSNERPFVCTHCNATFRKKGHLTNHVKLHQKMVACPICKVSIYQPDVEPHMKSVHNVDKLYVCDVCSYMAVNKTEIEEHLKLHKTQCSQMYVCEMCNHRSKSFEHFCAHAETHRESIEAQKKAESVENMKNEPAQNIPIERKMMKCSECGFVSGDILKMKEHMLVHIEQEESGEITKHLSPTSKEVAENIKPQPQSATPEGKAEYKCVECEFSCSEAYVFVVHMLTHRPDLQIHTDKSLEYPESKLNQTQPQIMNEMVVQQKKLDQKLPMLPKTIKLQKIPKPTQDAEKIPAVNYQDEKQFEGKSEPNNTVVTNDTNQGSESLPFVYNTSNAKFRCMICGYTCDYQRTIKAHIWKHSGNKDIDYPMFQNGPLSIYEEILLQPGVEVEKPVVSTAVSSVESQGSNLPMYNTKTVVFEKAQEINKMSSVSPVAPFLANMLAMRAKQKDTNGENDNLPSNQPSSTSDSIQEILIPSQTSTGTTVISVFLDTMHTYDKGITSLPQNHAEKVVFMLPDQGLMSSKVTTGQLAPSSVQTVSVTDCQETETYINQPEVIQQNVEVDTVNLKRQPENLETQKVYSSEDRKNVVVESVDNTNLISYTSIKSQQNSPRAVSEVSQSELSDSGVGSDTNTVIASTVDKLIIETLPRSEEDLKESTIFQDFGTEVTVSSVEYDKMEEVIDTDDETSSNESDMEIVQEEENTRKRKRIPSTSMTESAVTLLSLLKKGPNENPACPMSLKSEFSVSDTNIETETEDKPKQGISSSLLAVIEQLRERSKTEAELEEVPGVKKTSKKRMKRELLEDLTEIENMGNVERREEEGEVRYRCKLCHYSNLSTFVIKQHMRLHKTKQPFECSLCDFIATSSESLQDHMIQHCKVRTYQCKLCTSAFNYKSQLRAHMRAHTEKEVFVCDDCDYETTNPVSYRNHVRGHNEKKQYKCEVCDRKFISKYELKNHKKQLCSYQKSFQCDECDFVAIGPQEQKQHAKIHNKEFKCAKCEYNTTSITRFENHAKIHDEPKTLKCELCDFPAVSNRSLKSHMKRHINDQRFVQQPLEQYKCNICGYVCHHLPSLKSHMWRHASDQNYSYEFTNEVINAAIDYDSRLDTYECQKDDIRAFFQTIRQKLKDRLEGMNATVDPQSAACWVTFRCCQCGFETINKAELNVHMKSHSDIIKWTLQVNDKQKKEKL</sequence>